<dbReference type="SUPFAM" id="SSF56235">
    <property type="entry name" value="N-terminal nucleophile aminohydrolases (Ntn hydrolases)"/>
    <property type="match status" value="1"/>
</dbReference>
<dbReference type="Pfam" id="PF13537">
    <property type="entry name" value="GATase_7"/>
    <property type="match status" value="1"/>
</dbReference>
<dbReference type="PIRSF" id="PIRSF000485">
    <property type="entry name" value="Amd_phspho_trans"/>
    <property type="match status" value="1"/>
</dbReference>
<comment type="caution">
    <text evidence="7">Lacks conserved residue(s) required for the propagation of feature annotation.</text>
</comment>
<dbReference type="GO" id="GO:0000287">
    <property type="term" value="F:magnesium ion binding"/>
    <property type="evidence" value="ECO:0007669"/>
    <property type="project" value="UniProtKB-UniRule"/>
</dbReference>
<comment type="pathway">
    <text evidence="1 7 8">Purine metabolism; IMP biosynthesis via de novo pathway; N(1)-(5-phospho-D-ribosyl)glycinamide from 5-phospho-alpha-D-ribose 1-diphosphate: step 1/2.</text>
</comment>
<dbReference type="UniPathway" id="UPA00074">
    <property type="reaction ID" value="UER00124"/>
</dbReference>
<dbReference type="InterPro" id="IPR035584">
    <property type="entry name" value="PurF_N"/>
</dbReference>
<dbReference type="CDD" id="cd00715">
    <property type="entry name" value="GPATase_N"/>
    <property type="match status" value="1"/>
</dbReference>
<dbReference type="CDD" id="cd06223">
    <property type="entry name" value="PRTases_typeI"/>
    <property type="match status" value="1"/>
</dbReference>
<reference evidence="12 13" key="1">
    <citation type="submission" date="2017-12" db="EMBL/GenBank/DDBJ databases">
        <authorList>
            <person name="Hurst M.R.H."/>
        </authorList>
    </citation>
    <scope>NUCLEOTIDE SEQUENCE [LARGE SCALE GENOMIC DNA]</scope>
    <source>
        <strain evidence="12 13">SY-3-19</strain>
    </source>
</reference>
<organism evidence="12 13">
    <name type="scientific">Hyphococcus luteus</name>
    <dbReference type="NCBI Taxonomy" id="2058213"/>
    <lineage>
        <taxon>Bacteria</taxon>
        <taxon>Pseudomonadati</taxon>
        <taxon>Pseudomonadota</taxon>
        <taxon>Alphaproteobacteria</taxon>
        <taxon>Parvularculales</taxon>
        <taxon>Parvularculaceae</taxon>
        <taxon>Hyphococcus</taxon>
    </lineage>
</organism>
<keyword evidence="7 10" id="KW-0479">Metal-binding</keyword>
<evidence type="ECO:0000256" key="7">
    <source>
        <dbReference type="HAMAP-Rule" id="MF_01931"/>
    </source>
</evidence>
<dbReference type="GO" id="GO:0006189">
    <property type="term" value="P:'de novo' IMP biosynthetic process"/>
    <property type="evidence" value="ECO:0007669"/>
    <property type="project" value="UniProtKB-UniRule"/>
</dbReference>
<dbReference type="GO" id="GO:0009113">
    <property type="term" value="P:purine nucleobase biosynthetic process"/>
    <property type="evidence" value="ECO:0007669"/>
    <property type="project" value="UniProtKB-UniRule"/>
</dbReference>
<keyword evidence="13" id="KW-1185">Reference proteome</keyword>
<evidence type="ECO:0000256" key="10">
    <source>
        <dbReference type="PIRSR" id="PIRSR000485-2"/>
    </source>
</evidence>
<proteinExistence type="inferred from homology"/>
<evidence type="ECO:0000313" key="13">
    <source>
        <dbReference type="Proteomes" id="UP000239504"/>
    </source>
</evidence>
<keyword evidence="7 10" id="KW-0460">Magnesium</keyword>
<protein>
    <recommendedName>
        <fullName evidence="7">Amidophosphoribosyltransferase</fullName>
        <shortName evidence="7">ATase</shortName>
        <ecNumber evidence="7">2.4.2.14</ecNumber>
    </recommendedName>
    <alternativeName>
        <fullName evidence="7">Glutamine phosphoribosylpyrophosphate amidotransferase</fullName>
        <shortName evidence="7">GPATase</shortName>
    </alternativeName>
</protein>
<feature type="binding site" evidence="7 10">
    <location>
        <position position="334"/>
    </location>
    <ligand>
        <name>Mg(2+)</name>
        <dbReference type="ChEBI" id="CHEBI:18420"/>
    </ligand>
</feature>
<evidence type="ECO:0000313" key="12">
    <source>
        <dbReference type="EMBL" id="PQA86188.1"/>
    </source>
</evidence>
<comment type="catalytic activity">
    <reaction evidence="7 8">
        <text>5-phospho-beta-D-ribosylamine + L-glutamate + diphosphate = 5-phospho-alpha-D-ribose 1-diphosphate + L-glutamine + H2O</text>
        <dbReference type="Rhea" id="RHEA:14905"/>
        <dbReference type="ChEBI" id="CHEBI:15377"/>
        <dbReference type="ChEBI" id="CHEBI:29985"/>
        <dbReference type="ChEBI" id="CHEBI:33019"/>
        <dbReference type="ChEBI" id="CHEBI:58017"/>
        <dbReference type="ChEBI" id="CHEBI:58359"/>
        <dbReference type="ChEBI" id="CHEBI:58681"/>
        <dbReference type="EC" id="2.4.2.14"/>
    </reaction>
</comment>
<dbReference type="InterPro" id="IPR000836">
    <property type="entry name" value="PRTase_dom"/>
</dbReference>
<dbReference type="Gene3D" id="3.40.50.2020">
    <property type="match status" value="1"/>
</dbReference>
<dbReference type="EC" id="2.4.2.14" evidence="7"/>
<dbReference type="NCBIfam" id="TIGR01134">
    <property type="entry name" value="purF"/>
    <property type="match status" value="1"/>
</dbReference>
<evidence type="ECO:0000256" key="4">
    <source>
        <dbReference type="ARBA" id="ARBA00022679"/>
    </source>
</evidence>
<feature type="domain" description="Glutamine amidotransferase type-2" evidence="11">
    <location>
        <begin position="50"/>
        <end position="269"/>
    </location>
</feature>
<dbReference type="EMBL" id="PJCH01000015">
    <property type="protein sequence ID" value="PQA86188.1"/>
    <property type="molecule type" value="Genomic_DNA"/>
</dbReference>
<sequence length="523" mass="56823">MTLSIGDFGDASLSLVEHAAQFLKKDGPAFKARQAELEALVGKPKLIEECGVFGVIGTKDAAALTALGLHALQHRGQEAAGIASFDGQHFHNERFLGLVSDNFSDAETLGRLKGDAAIGHTRYSTQGDTVLRNVQPLYADLDQTGIAIAHNGNLTNSKTLRADLVRRGCIFQSTSDSEIFLQLTARSQYLSIVDKLIEGLKQVEGAYALTVLTPEGLIGARDPVGIRPLILGDLKGAPILASETCALDIIGAKFVRDIKPGEVVICKADGSIESRQISPKQNQARPCIFELIYFAKPNSIVDGQSVYGLRKRLGERLAKEAPCEADLVSPIPDSGVPAAIGYAQKTGLPYEMALIRSHHIGRTFIEPEQKIREAGVARKHSPNRGLIEGKRVVLIDDSIVRGTTSRKIAEMMYNAGAKEVHMRIACPPIVHPDFYGINTPSYEELLAVERSVEEMRKILGVDSLVFLSLDGLYKAFRKGKRDSDAPAFTDHCFTGDYPTKLTDRDAEARNAMVTQLSFLAETS</sequence>
<keyword evidence="5 7" id="KW-0658">Purine biosynthesis</keyword>
<comment type="function">
    <text evidence="7">Catalyzes the formation of phosphoribosylamine from phosphoribosylpyrophosphate (PRPP) and glutamine.</text>
</comment>
<dbReference type="AlphaFoldDB" id="A0A2S7K174"/>
<dbReference type="GO" id="GO:0004044">
    <property type="term" value="F:amidophosphoribosyltransferase activity"/>
    <property type="evidence" value="ECO:0007669"/>
    <property type="project" value="UniProtKB-UniRule"/>
</dbReference>
<comment type="similarity">
    <text evidence="2 7 8">In the C-terminal section; belongs to the purine/pyrimidine phosphoribosyltransferase family.</text>
</comment>
<dbReference type="InterPro" id="IPR029055">
    <property type="entry name" value="Ntn_hydrolases_N"/>
</dbReference>
<evidence type="ECO:0000256" key="3">
    <source>
        <dbReference type="ARBA" id="ARBA00022676"/>
    </source>
</evidence>
<feature type="binding site" evidence="7 10">
    <location>
        <position position="396"/>
    </location>
    <ligand>
        <name>Mg(2+)</name>
        <dbReference type="ChEBI" id="CHEBI:18420"/>
    </ligand>
</feature>
<dbReference type="InterPro" id="IPR005854">
    <property type="entry name" value="PurF"/>
</dbReference>
<evidence type="ECO:0000256" key="8">
    <source>
        <dbReference type="PIRNR" id="PIRNR000485"/>
    </source>
</evidence>
<dbReference type="InterPro" id="IPR029057">
    <property type="entry name" value="PRTase-like"/>
</dbReference>
<dbReference type="PROSITE" id="PS51278">
    <property type="entry name" value="GATASE_TYPE_2"/>
    <property type="match status" value="1"/>
</dbReference>
<feature type="active site" description="Nucleophile" evidence="7 9">
    <location>
        <position position="50"/>
    </location>
</feature>
<keyword evidence="6 7" id="KW-0315">Glutamine amidotransferase</keyword>
<gene>
    <name evidence="7" type="primary">purF</name>
    <name evidence="12" type="ORF">CW354_17690</name>
</gene>
<dbReference type="OrthoDB" id="9801213at2"/>
<accession>A0A2S7K174</accession>
<evidence type="ECO:0000256" key="1">
    <source>
        <dbReference type="ARBA" id="ARBA00005209"/>
    </source>
</evidence>
<dbReference type="HAMAP" id="MF_01931">
    <property type="entry name" value="PurF"/>
    <property type="match status" value="1"/>
</dbReference>
<keyword evidence="4 7" id="KW-0808">Transferase</keyword>
<dbReference type="InterPro" id="IPR017932">
    <property type="entry name" value="GATase_2_dom"/>
</dbReference>
<evidence type="ECO:0000256" key="6">
    <source>
        <dbReference type="ARBA" id="ARBA00022962"/>
    </source>
</evidence>
<dbReference type="RefSeq" id="WP_104831400.1">
    <property type="nucleotide sequence ID" value="NZ_PJCH01000015.1"/>
</dbReference>
<dbReference type="PANTHER" id="PTHR11907">
    <property type="entry name" value="AMIDOPHOSPHORIBOSYLTRANSFERASE"/>
    <property type="match status" value="1"/>
</dbReference>
<feature type="binding site" evidence="7 10">
    <location>
        <position position="397"/>
    </location>
    <ligand>
        <name>Mg(2+)</name>
        <dbReference type="ChEBI" id="CHEBI:18420"/>
    </ligand>
</feature>
<comment type="cofactor">
    <cofactor evidence="7 10">
        <name>Mg(2+)</name>
        <dbReference type="ChEBI" id="CHEBI:18420"/>
    </cofactor>
    <text evidence="7 10">Binds 1 Mg(2+) ion per subunit.</text>
</comment>
<dbReference type="Gene3D" id="3.60.20.10">
    <property type="entry name" value="Glutamine Phosphoribosylpyrophosphate, subunit 1, domain 1"/>
    <property type="match status" value="1"/>
</dbReference>
<evidence type="ECO:0000256" key="9">
    <source>
        <dbReference type="PIRSR" id="PIRSR000485-1"/>
    </source>
</evidence>
<evidence type="ECO:0000256" key="2">
    <source>
        <dbReference type="ARBA" id="ARBA00010138"/>
    </source>
</evidence>
<dbReference type="SUPFAM" id="SSF53271">
    <property type="entry name" value="PRTase-like"/>
    <property type="match status" value="1"/>
</dbReference>
<keyword evidence="3 7" id="KW-0328">Glycosyltransferase</keyword>
<dbReference type="Pfam" id="PF00156">
    <property type="entry name" value="Pribosyltran"/>
    <property type="match status" value="1"/>
</dbReference>
<evidence type="ECO:0000259" key="11">
    <source>
        <dbReference type="PROSITE" id="PS51278"/>
    </source>
</evidence>
<comment type="caution">
    <text evidence="12">The sequence shown here is derived from an EMBL/GenBank/DDBJ whole genome shotgun (WGS) entry which is preliminary data.</text>
</comment>
<dbReference type="Proteomes" id="UP000239504">
    <property type="component" value="Unassembled WGS sequence"/>
</dbReference>
<evidence type="ECO:0000256" key="5">
    <source>
        <dbReference type="ARBA" id="ARBA00022755"/>
    </source>
</evidence>
<name>A0A2S7K174_9PROT</name>